<feature type="coiled-coil region" evidence="1">
    <location>
        <begin position="11"/>
        <end position="86"/>
    </location>
</feature>
<organism evidence="2 3">
    <name type="scientific">Geobacillus thermopakistaniensis (strain MAS1)</name>
    <dbReference type="NCBI Taxonomy" id="1408282"/>
    <lineage>
        <taxon>Bacteria</taxon>
        <taxon>Bacillati</taxon>
        <taxon>Bacillota</taxon>
        <taxon>Bacilli</taxon>
        <taxon>Bacillales</taxon>
        <taxon>Anoxybacillaceae</taxon>
        <taxon>Geobacillus</taxon>
    </lineage>
</organism>
<reference evidence="2 3" key="1">
    <citation type="journal article" date="2014" name="Genome Announc.">
        <title>Draft Genome Sequence of Geobacillus thermopakistaniensis Strain MAS1.</title>
        <authorList>
            <person name="Siddiqui M.A."/>
            <person name="Rashid N."/>
            <person name="Ayyampalayam S."/>
            <person name="Whitman W.B."/>
        </authorList>
    </citation>
    <scope>NUCLEOTIDE SEQUENCE [LARGE SCALE GENOMIC DNA]</scope>
    <source>
        <strain evidence="2 3">MAS1</strain>
    </source>
</reference>
<gene>
    <name evidence="2" type="ORF">T260_04265</name>
</gene>
<keyword evidence="3" id="KW-1185">Reference proteome</keyword>
<comment type="caution">
    <text evidence="2">The sequence shown here is derived from an EMBL/GenBank/DDBJ whole genome shotgun (WGS) entry which is preliminary data.</text>
</comment>
<proteinExistence type="predicted"/>
<sequence>MEGETIVQQILKALDLHSGQLRQQMKEMEDRLRVEIQDTENRLRAEIQDTENRLRAEIQDTENRLYAKIRETEDRLHQKLLDLEKRTDARFERLETKMNYWRLEWSETQETVDFLARKTLQHERKLRSRAGQNEIS</sequence>
<evidence type="ECO:0000313" key="2">
    <source>
        <dbReference type="EMBL" id="ESU73107.1"/>
    </source>
</evidence>
<dbReference type="EMBL" id="AYSF01000032">
    <property type="protein sequence ID" value="ESU73107.1"/>
    <property type="molecule type" value="Genomic_DNA"/>
</dbReference>
<keyword evidence="1" id="KW-0175">Coiled coil</keyword>
<dbReference type="Proteomes" id="UP000018339">
    <property type="component" value="Unassembled WGS sequence"/>
</dbReference>
<dbReference type="RefSeq" id="WP_020278605.1">
    <property type="nucleotide sequence ID" value="NZ_AYSF01000032.1"/>
</dbReference>
<name>A0A7U9P6W2_GEOTM</name>
<dbReference type="Gene3D" id="1.20.120.20">
    <property type="entry name" value="Apolipoprotein"/>
    <property type="match status" value="1"/>
</dbReference>
<evidence type="ECO:0000256" key="1">
    <source>
        <dbReference type="SAM" id="Coils"/>
    </source>
</evidence>
<accession>A0A7U9P6W2</accession>
<protein>
    <submittedName>
        <fullName evidence="2">Uncharacterized protein</fullName>
    </submittedName>
</protein>
<evidence type="ECO:0000313" key="3">
    <source>
        <dbReference type="Proteomes" id="UP000018339"/>
    </source>
</evidence>
<dbReference type="AlphaFoldDB" id="A0A7U9P6W2"/>
<dbReference type="GeneID" id="32063877"/>